<dbReference type="OrthoDB" id="2953592at2759"/>
<name>A0A9P7RU72_9AGAR</name>
<proteinExistence type="predicted"/>
<gene>
    <name evidence="1" type="ORF">E1B28_011396</name>
</gene>
<accession>A0A9P7RU72</accession>
<dbReference type="RefSeq" id="XP_043006212.1">
    <property type="nucleotide sequence ID" value="XM_043156425.1"/>
</dbReference>
<evidence type="ECO:0000313" key="2">
    <source>
        <dbReference type="Proteomes" id="UP001049176"/>
    </source>
</evidence>
<dbReference type="KEGG" id="more:E1B28_011396"/>
<dbReference type="AlphaFoldDB" id="A0A9P7RU72"/>
<dbReference type="EMBL" id="CM032187">
    <property type="protein sequence ID" value="KAG7089742.1"/>
    <property type="molecule type" value="Genomic_DNA"/>
</dbReference>
<protein>
    <submittedName>
        <fullName evidence="1">Uncharacterized protein</fullName>
    </submittedName>
</protein>
<comment type="caution">
    <text evidence="1">The sequence shown here is derived from an EMBL/GenBank/DDBJ whole genome shotgun (WGS) entry which is preliminary data.</text>
</comment>
<dbReference type="GeneID" id="66080471"/>
<sequence>MGSTSPEQFSLFDTLTGSKSANHHAATSLILNLLKAVGYEACQTDRNTHYLYSVVSDIRDAYDSVNDWIDRVDSGNGDIWTLFNNYTNAIDPLEERLSRLFQLLKEDYNKEQTYTSDDDLGSCFDLVELFETIRGELGTTVEKLGQYFAEGDKSSKSRSLFGDDYLYIQSLRNKLDKKQVMGKRYLRKFRQENDKTIKLLENWSTGPPQGATADKIAIKGIQVWMIVYSVIDKGTAPSASSKLKALINTEELWNELYKTTVLVNEYLQAPSKPFEKLENNYKALIEYLKTSAVIVLARGQKSESELISLPPQPSLSRLPDTYLKVIKLVAKTGRPYFAQAVILAKECQKLSSTYSAKPLDQRHEIEEVFTKVEVALKSAEDHRSHNASAKLEVSDDVDKKFKEAHEQAKDCFQSLELTNDWDELDRGMKTAKANDTQRKQDFESYVKAHASQQSLPHQSFITVTIETRASKGSTEGVLHSYKVEKTTRLSTLLWDRIRSEARPAGLNVKAYFTKKDSPNRERLDSDMKIEEVDPNTPQLTLVLVIPT</sequence>
<organism evidence="1 2">
    <name type="scientific">Marasmius oreades</name>
    <name type="common">fairy-ring Marasmius</name>
    <dbReference type="NCBI Taxonomy" id="181124"/>
    <lineage>
        <taxon>Eukaryota</taxon>
        <taxon>Fungi</taxon>
        <taxon>Dikarya</taxon>
        <taxon>Basidiomycota</taxon>
        <taxon>Agaricomycotina</taxon>
        <taxon>Agaricomycetes</taxon>
        <taxon>Agaricomycetidae</taxon>
        <taxon>Agaricales</taxon>
        <taxon>Marasmiineae</taxon>
        <taxon>Marasmiaceae</taxon>
        <taxon>Marasmius</taxon>
    </lineage>
</organism>
<reference evidence="1" key="1">
    <citation type="journal article" date="2021" name="Genome Biol. Evol.">
        <title>The assembled and annotated genome of the fairy-ring fungus Marasmius oreades.</title>
        <authorList>
            <person name="Hiltunen M."/>
            <person name="Ament-Velasquez S.L."/>
            <person name="Johannesson H."/>
        </authorList>
    </citation>
    <scope>NUCLEOTIDE SEQUENCE</scope>
    <source>
        <strain evidence="1">03SP1</strain>
    </source>
</reference>
<evidence type="ECO:0000313" key="1">
    <source>
        <dbReference type="EMBL" id="KAG7089742.1"/>
    </source>
</evidence>
<keyword evidence="2" id="KW-1185">Reference proteome</keyword>
<dbReference type="Proteomes" id="UP001049176">
    <property type="component" value="Chromosome 7"/>
</dbReference>